<dbReference type="SUPFAM" id="SSF56672">
    <property type="entry name" value="DNA/RNA polymerases"/>
    <property type="match status" value="1"/>
</dbReference>
<sequence length="771" mass="88148">MQEEFSLRQAKLHTNVPRPPRPAAKTEGPDPMDLSYAPAVGQQENKESNVRCFRCGNMGHYARAGHPTGNAVTRVYNGYAVLRTAAPSERETHCKVQDDMPNLVILNYFDDVYVPIRAANETTDVKMHKEHLRELLGLMRKLKLYANLKKCIVGASKIPVLGCLVGKNGFRGLATYLFKYVDNYTGKIRPLSQLLKKEAAWEWTAECQQAFDAVNLGLPEAPILAVADEDRPFHVSPHISQRMVRWLSIFAEYNFRVEYNPGRLNVVADALSRQPDYAIKTVDVNWIDVARVYAPPSSLLDEVKAAYAHDTDAKQLIEFLSAPSDKAHDNAERMVVLNDPDLRSRIMYEYHDVPTAGHPGREKTYSLLTRDFYWNHQYKWVRKYMDFVFGLPRDFGRKTGIAVFVDRFSKMVHLAAVAAEVTSIQTTRLFVDMFSMSTADHPQTDGQTECVSRVLVDLLKSYAQSFHNWSDYLPMAEFAINNAARKQAPTQRSVRTLTRVLESTLRSLRKLAKTLVVAEKQLAFVSTKSETTIGNWIRTYEATGTFERAQTNGVKKFTDEHRKWLCVFYSTHPLAYLDMERRAMYIKDRDFVRQYPGSHSVWILYGASMHRHPDFVHILRSIGIVPIFLPAYSLFFNPIDYMFGNVKKFFQRHYDGNSGRDLLPFAVQTFQRFEHFNMGRVFAHCGWNVQGRFDPSGPMSTEKREVPEFWGECVEPNNTEDELGFDLIGDECGVVKTPVYSWCSVSSRVFIRENGSITSDTARRSTSARKA</sequence>
<comment type="caution">
    <text evidence="3">The sequence shown here is derived from an EMBL/GenBank/DDBJ whole genome shotgun (WGS) entry which is preliminary data.</text>
</comment>
<keyword evidence="3" id="KW-0695">RNA-directed DNA polymerase</keyword>
<dbReference type="PANTHER" id="PTHR37984">
    <property type="entry name" value="PROTEIN CBG26694"/>
    <property type="match status" value="1"/>
</dbReference>
<dbReference type="InterPro" id="IPR012337">
    <property type="entry name" value="RNaseH-like_sf"/>
</dbReference>
<feature type="region of interest" description="Disordered" evidence="1">
    <location>
        <begin position="1"/>
        <end position="36"/>
    </location>
</feature>
<organism evidence="3 4">
    <name type="scientific">Phytophthora megakarya</name>
    <dbReference type="NCBI Taxonomy" id="4795"/>
    <lineage>
        <taxon>Eukaryota</taxon>
        <taxon>Sar</taxon>
        <taxon>Stramenopiles</taxon>
        <taxon>Oomycota</taxon>
        <taxon>Peronosporomycetes</taxon>
        <taxon>Peronosporales</taxon>
        <taxon>Peronosporaceae</taxon>
        <taxon>Phytophthora</taxon>
    </lineage>
</organism>
<evidence type="ECO:0000313" key="4">
    <source>
        <dbReference type="Proteomes" id="UP000198211"/>
    </source>
</evidence>
<dbReference type="GO" id="GO:0003964">
    <property type="term" value="F:RNA-directed DNA polymerase activity"/>
    <property type="evidence" value="ECO:0007669"/>
    <property type="project" value="UniProtKB-KW"/>
</dbReference>
<protein>
    <submittedName>
        <fullName evidence="3">Reverse transcriptase</fullName>
    </submittedName>
</protein>
<keyword evidence="4" id="KW-1185">Reference proteome</keyword>
<dbReference type="Gene3D" id="3.30.70.270">
    <property type="match status" value="2"/>
</dbReference>
<dbReference type="InterPro" id="IPR036397">
    <property type="entry name" value="RNaseH_sf"/>
</dbReference>
<dbReference type="EMBL" id="NBNE01000036">
    <property type="protein sequence ID" value="OWZ23927.1"/>
    <property type="molecule type" value="Genomic_DNA"/>
</dbReference>
<dbReference type="OrthoDB" id="2266637at2759"/>
<dbReference type="Gene3D" id="1.10.340.70">
    <property type="match status" value="1"/>
</dbReference>
<accession>A0A225X3J5</accession>
<dbReference type="InterPro" id="IPR043502">
    <property type="entry name" value="DNA/RNA_pol_sf"/>
</dbReference>
<reference evidence="4" key="1">
    <citation type="submission" date="2017-03" db="EMBL/GenBank/DDBJ databases">
        <title>Phytopthora megakarya and P. palmivora, two closely related causual agents of cacao black pod achieved similar genome size and gene model numbers by different mechanisms.</title>
        <authorList>
            <person name="Ali S."/>
            <person name="Shao J."/>
            <person name="Larry D.J."/>
            <person name="Kronmiller B."/>
            <person name="Shen D."/>
            <person name="Strem M.D."/>
            <person name="Melnick R.L."/>
            <person name="Guiltinan M.J."/>
            <person name="Tyler B.M."/>
            <person name="Meinhardt L.W."/>
            <person name="Bailey B.A."/>
        </authorList>
    </citation>
    <scope>NUCLEOTIDE SEQUENCE [LARGE SCALE GENOMIC DNA]</scope>
    <source>
        <strain evidence="4">zdho120</strain>
    </source>
</reference>
<dbReference type="AlphaFoldDB" id="A0A225X3J5"/>
<feature type="domain" description="Integrase zinc-binding" evidence="2">
    <location>
        <begin position="339"/>
        <end position="385"/>
    </location>
</feature>
<keyword evidence="3" id="KW-0808">Transferase</keyword>
<keyword evidence="3" id="KW-0548">Nucleotidyltransferase</keyword>
<gene>
    <name evidence="3" type="ORF">PHMEG_0001111</name>
</gene>
<dbReference type="InterPro" id="IPR050951">
    <property type="entry name" value="Retrovirus_Pol_polyprotein"/>
</dbReference>
<dbReference type="Gene3D" id="3.30.420.10">
    <property type="entry name" value="Ribonuclease H-like superfamily/Ribonuclease H"/>
    <property type="match status" value="2"/>
</dbReference>
<dbReference type="GO" id="GO:0003676">
    <property type="term" value="F:nucleic acid binding"/>
    <property type="evidence" value="ECO:0007669"/>
    <property type="project" value="InterPro"/>
</dbReference>
<proteinExistence type="predicted"/>
<dbReference type="SUPFAM" id="SSF53098">
    <property type="entry name" value="Ribonuclease H-like"/>
    <property type="match status" value="1"/>
</dbReference>
<evidence type="ECO:0000259" key="2">
    <source>
        <dbReference type="Pfam" id="PF17921"/>
    </source>
</evidence>
<dbReference type="Pfam" id="PF17921">
    <property type="entry name" value="Integrase_H2C2"/>
    <property type="match status" value="1"/>
</dbReference>
<evidence type="ECO:0000313" key="3">
    <source>
        <dbReference type="EMBL" id="OWZ23927.1"/>
    </source>
</evidence>
<name>A0A225X3J5_9STRA</name>
<dbReference type="PANTHER" id="PTHR37984:SF5">
    <property type="entry name" value="PROTEIN NYNRIN-LIKE"/>
    <property type="match status" value="1"/>
</dbReference>
<dbReference type="Proteomes" id="UP000198211">
    <property type="component" value="Unassembled WGS sequence"/>
</dbReference>
<dbReference type="InterPro" id="IPR043128">
    <property type="entry name" value="Rev_trsase/Diguanyl_cyclase"/>
</dbReference>
<evidence type="ECO:0000256" key="1">
    <source>
        <dbReference type="SAM" id="MobiDB-lite"/>
    </source>
</evidence>
<dbReference type="InterPro" id="IPR041588">
    <property type="entry name" value="Integrase_H2C2"/>
</dbReference>